<dbReference type="Proteomes" id="UP001642483">
    <property type="component" value="Unassembled WGS sequence"/>
</dbReference>
<evidence type="ECO:0000313" key="1">
    <source>
        <dbReference type="EMBL" id="CAK8683025.1"/>
    </source>
</evidence>
<sequence length="64" mass="7330">MGGQAAIAISYLENRIENRKSKTSDKGQINYYQIFEPVFSAMTGTERVKLKREDAIECNWLNSD</sequence>
<gene>
    <name evidence="1" type="ORF">CVLEPA_LOCUS14142</name>
</gene>
<comment type="caution">
    <text evidence="1">The sequence shown here is derived from an EMBL/GenBank/DDBJ whole genome shotgun (WGS) entry which is preliminary data.</text>
</comment>
<organism evidence="1 2">
    <name type="scientific">Clavelina lepadiformis</name>
    <name type="common">Light-bulb sea squirt</name>
    <name type="synonym">Ascidia lepadiformis</name>
    <dbReference type="NCBI Taxonomy" id="159417"/>
    <lineage>
        <taxon>Eukaryota</taxon>
        <taxon>Metazoa</taxon>
        <taxon>Chordata</taxon>
        <taxon>Tunicata</taxon>
        <taxon>Ascidiacea</taxon>
        <taxon>Aplousobranchia</taxon>
        <taxon>Clavelinidae</taxon>
        <taxon>Clavelina</taxon>
    </lineage>
</organism>
<reference evidence="1 2" key="1">
    <citation type="submission" date="2024-02" db="EMBL/GenBank/DDBJ databases">
        <authorList>
            <person name="Daric V."/>
            <person name="Darras S."/>
        </authorList>
    </citation>
    <scope>NUCLEOTIDE SEQUENCE [LARGE SCALE GENOMIC DNA]</scope>
</reference>
<name>A0ABP0FYI8_CLALP</name>
<keyword evidence="2" id="KW-1185">Reference proteome</keyword>
<accession>A0ABP0FYI8</accession>
<evidence type="ECO:0000313" key="2">
    <source>
        <dbReference type="Proteomes" id="UP001642483"/>
    </source>
</evidence>
<dbReference type="EMBL" id="CAWYQH010000096">
    <property type="protein sequence ID" value="CAK8683025.1"/>
    <property type="molecule type" value="Genomic_DNA"/>
</dbReference>
<protein>
    <submittedName>
        <fullName evidence="1">Uncharacterized protein</fullName>
    </submittedName>
</protein>
<proteinExistence type="predicted"/>